<keyword evidence="2" id="KW-1185">Reference proteome</keyword>
<dbReference type="InterPro" id="IPR036691">
    <property type="entry name" value="Endo/exonu/phosph_ase_sf"/>
</dbReference>
<dbReference type="Proteomes" id="UP000095280">
    <property type="component" value="Unplaced"/>
</dbReference>
<dbReference type="WBParaSite" id="maker-uti_cns_0007417-snap-gene-0.2-mRNA-1">
    <property type="protein sequence ID" value="maker-uti_cns_0007417-snap-gene-0.2-mRNA-1"/>
    <property type="gene ID" value="maker-uti_cns_0007417-snap-gene-0.2"/>
</dbReference>
<dbReference type="InterPro" id="IPR050410">
    <property type="entry name" value="CCR4/nocturin_mRNA_transcr"/>
</dbReference>
<dbReference type="InterPro" id="IPR005135">
    <property type="entry name" value="Endo/exonuclease/phosphatase"/>
</dbReference>
<dbReference type="PANTHER" id="PTHR12121">
    <property type="entry name" value="CARBON CATABOLITE REPRESSOR PROTEIN 4"/>
    <property type="match status" value="1"/>
</dbReference>
<dbReference type="SUPFAM" id="SSF56219">
    <property type="entry name" value="DNase I-like"/>
    <property type="match status" value="1"/>
</dbReference>
<protein>
    <submittedName>
        <fullName evidence="3">Endo/exonuclease/phosphatase domain-containing protein</fullName>
    </submittedName>
</protein>
<dbReference type="Gene3D" id="3.60.10.10">
    <property type="entry name" value="Endonuclease/exonuclease/phosphatase"/>
    <property type="match status" value="1"/>
</dbReference>
<proteinExistence type="predicted"/>
<evidence type="ECO:0000313" key="3">
    <source>
        <dbReference type="WBParaSite" id="maker-uti_cns_0007417-snap-gene-0.2-mRNA-1"/>
    </source>
</evidence>
<feature type="domain" description="Endonuclease/exonuclease/phosphatase" evidence="1">
    <location>
        <begin position="38"/>
        <end position="231"/>
    </location>
</feature>
<sequence length="458" mass="50010">TLAYDQSGAIMMEELPKLPPRQWVSVSQHATEETFTLASYNILSEQLLRKSSYFHKIKPENWNRDVRHLRLITELESLNTDLLCLQEVDRDYWVQHLETDLRLRGFTICACSWRSAAPVEGVVICARDATFRRVNVAKESSGLNDGGCLSDLVTARLLNARQPDFEALSEYASAPQRYCLLRLEHRATGRQLTIGSAHAVAMIAETASAAKGGAFLVCGDFNSTPDSLAYHCVVRKTGEYTSSSWESLQKQQLPLMKVLLGESGKQFCRGQSISSAYLDVLGSEPACTLNLTNNSGCVDFIFYELQHLRPLAALEVPSWYIQRDKDCTPDHNLASDHLSIAAKFSTSLAAAAATSALPTTLWQGSTTAPAGQTLQAPVDHAVFTSINSRVTATSTLAPSHYSAQVGVAVLDQLMPGLRGDSEETAAARIGVDKNALAFDSVSRSSRCQSSHSVSQIGY</sequence>
<evidence type="ECO:0000259" key="1">
    <source>
        <dbReference type="Pfam" id="PF03372"/>
    </source>
</evidence>
<evidence type="ECO:0000313" key="2">
    <source>
        <dbReference type="Proteomes" id="UP000095280"/>
    </source>
</evidence>
<name>A0A1I8HPV7_9PLAT</name>
<dbReference type="Pfam" id="PF03372">
    <property type="entry name" value="Exo_endo_phos"/>
    <property type="match status" value="1"/>
</dbReference>
<dbReference type="AlphaFoldDB" id="A0A1I8HPV7"/>
<reference evidence="3" key="1">
    <citation type="submission" date="2016-11" db="UniProtKB">
        <authorList>
            <consortium name="WormBaseParasite"/>
        </authorList>
    </citation>
    <scope>IDENTIFICATION</scope>
</reference>
<accession>A0A1I8HPV7</accession>
<organism evidence="2 3">
    <name type="scientific">Macrostomum lignano</name>
    <dbReference type="NCBI Taxonomy" id="282301"/>
    <lineage>
        <taxon>Eukaryota</taxon>
        <taxon>Metazoa</taxon>
        <taxon>Spiralia</taxon>
        <taxon>Lophotrochozoa</taxon>
        <taxon>Platyhelminthes</taxon>
        <taxon>Rhabditophora</taxon>
        <taxon>Macrostomorpha</taxon>
        <taxon>Macrostomida</taxon>
        <taxon>Macrostomidae</taxon>
        <taxon>Macrostomum</taxon>
    </lineage>
</organism>
<dbReference type="GO" id="GO:0000175">
    <property type="term" value="F:3'-5'-RNA exonuclease activity"/>
    <property type="evidence" value="ECO:0007669"/>
    <property type="project" value="TreeGrafter"/>
</dbReference>
<dbReference type="PANTHER" id="PTHR12121:SF34">
    <property type="entry name" value="PROTEIN ANGEL"/>
    <property type="match status" value="1"/>
</dbReference>